<name>A0A382JFZ1_9ZZZZ</name>
<dbReference type="GO" id="GO:0008483">
    <property type="term" value="F:transaminase activity"/>
    <property type="evidence" value="ECO:0007669"/>
    <property type="project" value="UniProtKB-KW"/>
</dbReference>
<dbReference type="InterPro" id="IPR015421">
    <property type="entry name" value="PyrdxlP-dep_Trfase_major"/>
</dbReference>
<dbReference type="InterPro" id="IPR004839">
    <property type="entry name" value="Aminotransferase_I/II_large"/>
</dbReference>
<proteinExistence type="predicted"/>
<comment type="cofactor">
    <cofactor evidence="1">
        <name>pyridoxal 5'-phosphate</name>
        <dbReference type="ChEBI" id="CHEBI:597326"/>
    </cofactor>
</comment>
<gene>
    <name evidence="6" type="ORF">METZ01_LOCUS262475</name>
</gene>
<evidence type="ECO:0000256" key="4">
    <source>
        <dbReference type="ARBA" id="ARBA00022898"/>
    </source>
</evidence>
<dbReference type="SUPFAM" id="SSF53383">
    <property type="entry name" value="PLP-dependent transferases"/>
    <property type="match status" value="1"/>
</dbReference>
<dbReference type="EMBL" id="UINC01073323">
    <property type="protein sequence ID" value="SVC09621.1"/>
    <property type="molecule type" value="Genomic_DNA"/>
</dbReference>
<evidence type="ECO:0000256" key="3">
    <source>
        <dbReference type="ARBA" id="ARBA00022679"/>
    </source>
</evidence>
<sequence length="212" mass="23517">IRRRQLIELCGKHKVLIVEDCTYSELYYYDNPPPPSMFALSGGEGVLKLGTFSKVIATGLRAGWVQGRKDYIEAMGRVRFDMGTSPILNHMLANFIGSGQLEPHIEKMKQIYGKKIDTLVNSLNENCAPYVKFSKPGGGFFFWFECIGVDSQSLVDAAAEEGLVISTSANYYLDKENSSDKSHVRLAFSNASLDDLNEIGVRLGNAFNKLMA</sequence>
<protein>
    <recommendedName>
        <fullName evidence="5">Aminotransferase class I/classII large domain-containing protein</fullName>
    </recommendedName>
</protein>
<dbReference type="AlphaFoldDB" id="A0A382JFZ1"/>
<evidence type="ECO:0000259" key="5">
    <source>
        <dbReference type="Pfam" id="PF00155"/>
    </source>
</evidence>
<accession>A0A382JFZ1</accession>
<dbReference type="PANTHER" id="PTHR42790:SF19">
    <property type="entry name" value="KYNURENINE_ALPHA-AMINOADIPATE AMINOTRANSFERASE, MITOCHONDRIAL"/>
    <property type="match status" value="1"/>
</dbReference>
<feature type="non-terminal residue" evidence="6">
    <location>
        <position position="1"/>
    </location>
</feature>
<dbReference type="InterPro" id="IPR015424">
    <property type="entry name" value="PyrdxlP-dep_Trfase"/>
</dbReference>
<keyword evidence="2" id="KW-0032">Aminotransferase</keyword>
<dbReference type="Gene3D" id="3.40.640.10">
    <property type="entry name" value="Type I PLP-dependent aspartate aminotransferase-like (Major domain)"/>
    <property type="match status" value="1"/>
</dbReference>
<dbReference type="CDD" id="cd00609">
    <property type="entry name" value="AAT_like"/>
    <property type="match status" value="1"/>
</dbReference>
<feature type="domain" description="Aminotransferase class I/classII large" evidence="5">
    <location>
        <begin position="4"/>
        <end position="197"/>
    </location>
</feature>
<dbReference type="GO" id="GO:0030170">
    <property type="term" value="F:pyridoxal phosphate binding"/>
    <property type="evidence" value="ECO:0007669"/>
    <property type="project" value="InterPro"/>
</dbReference>
<dbReference type="InterPro" id="IPR050859">
    <property type="entry name" value="Class-I_PLP-dep_aminotransf"/>
</dbReference>
<keyword evidence="3" id="KW-0808">Transferase</keyword>
<evidence type="ECO:0000256" key="1">
    <source>
        <dbReference type="ARBA" id="ARBA00001933"/>
    </source>
</evidence>
<evidence type="ECO:0000313" key="6">
    <source>
        <dbReference type="EMBL" id="SVC09621.1"/>
    </source>
</evidence>
<keyword evidence="4" id="KW-0663">Pyridoxal phosphate</keyword>
<evidence type="ECO:0000256" key="2">
    <source>
        <dbReference type="ARBA" id="ARBA00022576"/>
    </source>
</evidence>
<reference evidence="6" key="1">
    <citation type="submission" date="2018-05" db="EMBL/GenBank/DDBJ databases">
        <authorList>
            <person name="Lanie J.A."/>
            <person name="Ng W.-L."/>
            <person name="Kazmierczak K.M."/>
            <person name="Andrzejewski T.M."/>
            <person name="Davidsen T.M."/>
            <person name="Wayne K.J."/>
            <person name="Tettelin H."/>
            <person name="Glass J.I."/>
            <person name="Rusch D."/>
            <person name="Podicherti R."/>
            <person name="Tsui H.-C.T."/>
            <person name="Winkler M.E."/>
        </authorList>
    </citation>
    <scope>NUCLEOTIDE SEQUENCE</scope>
</reference>
<organism evidence="6">
    <name type="scientific">marine metagenome</name>
    <dbReference type="NCBI Taxonomy" id="408172"/>
    <lineage>
        <taxon>unclassified sequences</taxon>
        <taxon>metagenomes</taxon>
        <taxon>ecological metagenomes</taxon>
    </lineage>
</organism>
<dbReference type="Pfam" id="PF00155">
    <property type="entry name" value="Aminotran_1_2"/>
    <property type="match status" value="1"/>
</dbReference>
<dbReference type="PANTHER" id="PTHR42790">
    <property type="entry name" value="AMINOTRANSFERASE"/>
    <property type="match status" value="1"/>
</dbReference>
<dbReference type="GO" id="GO:1901605">
    <property type="term" value="P:alpha-amino acid metabolic process"/>
    <property type="evidence" value="ECO:0007669"/>
    <property type="project" value="TreeGrafter"/>
</dbReference>